<dbReference type="PIRSF" id="PIRSF006054">
    <property type="entry name" value="UCP006054"/>
    <property type="match status" value="1"/>
</dbReference>
<dbReference type="Pfam" id="PF03313">
    <property type="entry name" value="SDH_alpha"/>
    <property type="match status" value="1"/>
</dbReference>
<sequence>MTMKKEWNEFIAILNREVVPALGCTEPVTVALAAAHAVEALGTKPQSLLVQVSGNLLKNGMGVGVPGTGMTGLDIAAAVGALGGKAELQLEVLRDLTPEIVEEAKQLMADGNVKVELAETDELLFSKAIVTAEGHTASCTIARTHTGVIEVTKDAEVLESNPLVEEDASDESWPLSMAAIYEFAKDVDFEDISFILEAARLNEAIAAEGLEHDFGLKVGRSMDEDIALGLRSDDITSFATRFAAAASDARMDGIMQPVMSNSGSGNQGITATIPVTAFARRLGKSEEEMARALILSHLTAIHLKHHLGRLSALCGAILAATGSGCGIVMLLGGGLEEVERTIKNMIGTIAGMICDGAKTSCALKVASSVEAAINSALLAMKGTSVPGTDGIVDDNIEVCIKNLGRLGTAGMIETDKVILDIMVHKKDHS</sequence>
<evidence type="ECO:0000313" key="3">
    <source>
        <dbReference type="EMBL" id="SIO38953.1"/>
    </source>
</evidence>
<dbReference type="PANTHER" id="PTHR30501:SF2">
    <property type="entry name" value="UPF0597 PROTEIN YHAM"/>
    <property type="match status" value="1"/>
</dbReference>
<dbReference type="AlphaFoldDB" id="A0A1N6J3Z7"/>
<dbReference type="GO" id="GO:0080146">
    <property type="term" value="F:L-cysteine desulfhydrase activity"/>
    <property type="evidence" value="ECO:0007669"/>
    <property type="project" value="TreeGrafter"/>
</dbReference>
<dbReference type="HAMAP" id="MF_01845">
    <property type="entry name" value="UPF0597"/>
    <property type="match status" value="1"/>
</dbReference>
<dbReference type="GO" id="GO:0019450">
    <property type="term" value="P:L-cysteine catabolic process to pyruvate"/>
    <property type="evidence" value="ECO:0007669"/>
    <property type="project" value="TreeGrafter"/>
</dbReference>
<dbReference type="PANTHER" id="PTHR30501">
    <property type="entry name" value="UPF0597 PROTEIN YHAM"/>
    <property type="match status" value="1"/>
</dbReference>
<dbReference type="EMBL" id="FSRG01000008">
    <property type="protein sequence ID" value="SIO38953.1"/>
    <property type="molecule type" value="Genomic_DNA"/>
</dbReference>
<keyword evidence="4" id="KW-1185">Reference proteome</keyword>
<organism evidence="3 4">
    <name type="scientific">Halodesulfovibrio marinisediminis DSM 17456</name>
    <dbReference type="NCBI Taxonomy" id="1121457"/>
    <lineage>
        <taxon>Bacteria</taxon>
        <taxon>Pseudomonadati</taxon>
        <taxon>Thermodesulfobacteriota</taxon>
        <taxon>Desulfovibrionia</taxon>
        <taxon>Desulfovibrionales</taxon>
        <taxon>Desulfovibrionaceae</taxon>
        <taxon>Halodesulfovibrio</taxon>
    </lineage>
</organism>
<protein>
    <recommendedName>
        <fullName evidence="1">UPF0597 protein SAMN02745161_3127</fullName>
    </recommendedName>
</protein>
<evidence type="ECO:0000256" key="1">
    <source>
        <dbReference type="HAMAP-Rule" id="MF_01845"/>
    </source>
</evidence>
<dbReference type="OrthoDB" id="41906at2"/>
<feature type="domain" description="Serine dehydratase-like alpha subunit" evidence="2">
    <location>
        <begin position="89"/>
        <end position="420"/>
    </location>
</feature>
<evidence type="ECO:0000313" key="4">
    <source>
        <dbReference type="Proteomes" id="UP000184694"/>
    </source>
</evidence>
<proteinExistence type="inferred from homology"/>
<dbReference type="Proteomes" id="UP000184694">
    <property type="component" value="Unassembled WGS sequence"/>
</dbReference>
<reference evidence="4" key="1">
    <citation type="submission" date="2016-11" db="EMBL/GenBank/DDBJ databases">
        <authorList>
            <person name="Varghese N."/>
            <person name="Submissions S."/>
        </authorList>
    </citation>
    <scope>NUCLEOTIDE SEQUENCE [LARGE SCALE GENOMIC DNA]</scope>
    <source>
        <strain evidence="4">DSM 17456</strain>
    </source>
</reference>
<dbReference type="InterPro" id="IPR005130">
    <property type="entry name" value="Ser_deHydtase-like_asu"/>
</dbReference>
<dbReference type="InterPro" id="IPR021144">
    <property type="entry name" value="UPF0597"/>
</dbReference>
<accession>A0A1N6J3Z7</accession>
<gene>
    <name evidence="3" type="ORF">SAMN02745161_3127</name>
</gene>
<evidence type="ECO:0000259" key="2">
    <source>
        <dbReference type="Pfam" id="PF03313"/>
    </source>
</evidence>
<comment type="similarity">
    <text evidence="1">Belongs to the UPF0597 family.</text>
</comment>
<name>A0A1N6J3Z7_9BACT</name>